<organism evidence="3 4">
    <name type="scientific">Odynerus spinipes</name>
    <dbReference type="NCBI Taxonomy" id="1348599"/>
    <lineage>
        <taxon>Eukaryota</taxon>
        <taxon>Metazoa</taxon>
        <taxon>Ecdysozoa</taxon>
        <taxon>Arthropoda</taxon>
        <taxon>Hexapoda</taxon>
        <taxon>Insecta</taxon>
        <taxon>Pterygota</taxon>
        <taxon>Neoptera</taxon>
        <taxon>Endopterygota</taxon>
        <taxon>Hymenoptera</taxon>
        <taxon>Apocrita</taxon>
        <taxon>Aculeata</taxon>
        <taxon>Vespoidea</taxon>
        <taxon>Vespidae</taxon>
        <taxon>Eumeninae</taxon>
        <taxon>Odynerus</taxon>
    </lineage>
</organism>
<protein>
    <submittedName>
        <fullName evidence="3">Uncharacterized protein</fullName>
    </submittedName>
</protein>
<name>A0AAD9RB79_9HYME</name>
<accession>A0AAD9RB79</accession>
<feature type="compositionally biased region" description="Basic and acidic residues" evidence="1">
    <location>
        <begin position="265"/>
        <end position="278"/>
    </location>
</feature>
<dbReference type="EMBL" id="JAIFRP010004406">
    <property type="protein sequence ID" value="KAK2576532.1"/>
    <property type="molecule type" value="Genomic_DNA"/>
</dbReference>
<gene>
    <name evidence="3" type="ORF">KPH14_005854</name>
</gene>
<sequence>MSNMGARASESTFGYTWKLVLPLNSCLSCSLTVVFNMIAIATILALISVGSNDAAPTNMERTTISKTSMADLETSATGYVYEQGQGYPVSYVQYTNHGSGHYHDTPSPVHYVVGGGGGGAVAPVALPVPQTVGLYEKPVIAYASAGQKAAPYVHQQLPYVKTGNDHAAGQGVYVVVSKQQQPLAPYYVPVKTEKVQEVEVEGKGQADEKTYEDVNEGHGDDDEEESDEHEEGGDEEDGEEDSGEKGDEYGGDDETHYSAFGSKGFGHDHLGNSEKVELSGKGVKGLGNSDSGSSFKGGSGKQYSGEEYSSHGQKGDSSHDSLDKFDKGEKKVYDAAEKAGHYNLEGGHKKQHSDKSGAYGQHEESEKGEKGGKHGQASYHKKGAKTNGFHKVYHKDEYKKNTDFYDVNHKDGKFSKHSAFDQHHNAKEGDFKKGSHQDSGFEEWDKSKKDHFDKGHDISHDQGHSSEKGEDSYHKDYSDYSKKGGEQGEKKHGYVKGHGDH</sequence>
<dbReference type="Proteomes" id="UP001258017">
    <property type="component" value="Unassembled WGS sequence"/>
</dbReference>
<keyword evidence="2" id="KW-0812">Transmembrane</keyword>
<feature type="compositionally biased region" description="Basic and acidic residues" evidence="1">
    <location>
        <begin position="405"/>
        <end position="436"/>
    </location>
</feature>
<reference evidence="3" key="1">
    <citation type="submission" date="2021-08" db="EMBL/GenBank/DDBJ databases">
        <authorList>
            <person name="Misof B."/>
            <person name="Oliver O."/>
            <person name="Podsiadlowski L."/>
            <person name="Donath A."/>
            <person name="Peters R."/>
            <person name="Mayer C."/>
            <person name="Rust J."/>
            <person name="Gunkel S."/>
            <person name="Lesny P."/>
            <person name="Martin S."/>
            <person name="Oeyen J.P."/>
            <person name="Petersen M."/>
            <person name="Panagiotis P."/>
            <person name="Wilbrandt J."/>
            <person name="Tanja T."/>
        </authorList>
    </citation>
    <scope>NUCLEOTIDE SEQUENCE</scope>
    <source>
        <strain evidence="3">GBR_01_08_01A</strain>
        <tissue evidence="3">Thorax + abdomen</tissue>
    </source>
</reference>
<feature type="compositionally biased region" description="Basic and acidic residues" evidence="1">
    <location>
        <begin position="361"/>
        <end position="372"/>
    </location>
</feature>
<evidence type="ECO:0000256" key="1">
    <source>
        <dbReference type="SAM" id="MobiDB-lite"/>
    </source>
</evidence>
<comment type="caution">
    <text evidence="3">The sequence shown here is derived from an EMBL/GenBank/DDBJ whole genome shotgun (WGS) entry which is preliminary data.</text>
</comment>
<feature type="region of interest" description="Disordered" evidence="1">
    <location>
        <begin position="405"/>
        <end position="501"/>
    </location>
</feature>
<evidence type="ECO:0000313" key="4">
    <source>
        <dbReference type="Proteomes" id="UP001258017"/>
    </source>
</evidence>
<feature type="transmembrane region" description="Helical" evidence="2">
    <location>
        <begin position="21"/>
        <end position="47"/>
    </location>
</feature>
<feature type="compositionally biased region" description="Basic and acidic residues" evidence="1">
    <location>
        <begin position="198"/>
        <end position="218"/>
    </location>
</feature>
<reference evidence="3" key="2">
    <citation type="journal article" date="2023" name="Commun. Biol.">
        <title>Intrasexual cuticular hydrocarbon dimorphism in a wasp sheds light on hydrocarbon biosynthesis genes in Hymenoptera.</title>
        <authorList>
            <person name="Moris V.C."/>
            <person name="Podsiadlowski L."/>
            <person name="Martin S."/>
            <person name="Oeyen J.P."/>
            <person name="Donath A."/>
            <person name="Petersen M."/>
            <person name="Wilbrandt J."/>
            <person name="Misof B."/>
            <person name="Liedtke D."/>
            <person name="Thamm M."/>
            <person name="Scheiner R."/>
            <person name="Schmitt T."/>
            <person name="Niehuis O."/>
        </authorList>
    </citation>
    <scope>NUCLEOTIDE SEQUENCE</scope>
    <source>
        <strain evidence="3">GBR_01_08_01A</strain>
    </source>
</reference>
<feature type="compositionally biased region" description="Basic and acidic residues" evidence="1">
    <location>
        <begin position="243"/>
        <end position="256"/>
    </location>
</feature>
<evidence type="ECO:0000313" key="3">
    <source>
        <dbReference type="EMBL" id="KAK2576532.1"/>
    </source>
</evidence>
<feature type="compositionally biased region" description="Basic and acidic residues" evidence="1">
    <location>
        <begin position="443"/>
        <end position="501"/>
    </location>
</feature>
<feature type="region of interest" description="Disordered" evidence="1">
    <location>
        <begin position="198"/>
        <end position="392"/>
    </location>
</feature>
<dbReference type="Pfam" id="PF16009">
    <property type="entry name" value="DUF4779"/>
    <property type="match status" value="1"/>
</dbReference>
<keyword evidence="2" id="KW-1133">Transmembrane helix</keyword>
<evidence type="ECO:0000256" key="2">
    <source>
        <dbReference type="SAM" id="Phobius"/>
    </source>
</evidence>
<proteinExistence type="predicted"/>
<dbReference type="AlphaFoldDB" id="A0AAD9RB79"/>
<keyword evidence="2" id="KW-0472">Membrane</keyword>
<feature type="compositionally biased region" description="Acidic residues" evidence="1">
    <location>
        <begin position="219"/>
        <end position="242"/>
    </location>
</feature>
<feature type="compositionally biased region" description="Basic and acidic residues" evidence="1">
    <location>
        <begin position="313"/>
        <end position="340"/>
    </location>
</feature>
<dbReference type="InterPro" id="IPR031959">
    <property type="entry name" value="DUF4779"/>
</dbReference>
<keyword evidence="4" id="KW-1185">Reference proteome</keyword>